<name>A0A916NWH3_9MICO</name>
<protein>
    <submittedName>
        <fullName evidence="2">Uncharacterized protein</fullName>
    </submittedName>
</protein>
<dbReference type="RefSeq" id="WP_236022095.1">
    <property type="nucleotide sequence ID" value="NZ_CAJVAP010000025.1"/>
</dbReference>
<accession>A0A916NWH3</accession>
<evidence type="ECO:0000313" key="2">
    <source>
        <dbReference type="EMBL" id="CAG7616897.1"/>
    </source>
</evidence>
<feature type="region of interest" description="Disordered" evidence="1">
    <location>
        <begin position="1238"/>
        <end position="1262"/>
    </location>
</feature>
<feature type="compositionally biased region" description="Low complexity" evidence="1">
    <location>
        <begin position="9"/>
        <end position="20"/>
    </location>
</feature>
<feature type="region of interest" description="Disordered" evidence="1">
    <location>
        <begin position="270"/>
        <end position="289"/>
    </location>
</feature>
<organism evidence="2 3">
    <name type="scientific">Leucobacter soli</name>
    <dbReference type="NCBI Taxonomy" id="2812850"/>
    <lineage>
        <taxon>Bacteria</taxon>
        <taxon>Bacillati</taxon>
        <taxon>Actinomycetota</taxon>
        <taxon>Actinomycetes</taxon>
        <taxon>Micrococcales</taxon>
        <taxon>Microbacteriaceae</taxon>
        <taxon>Leucobacter</taxon>
    </lineage>
</organism>
<feature type="region of interest" description="Disordered" evidence="1">
    <location>
        <begin position="1"/>
        <end position="34"/>
    </location>
</feature>
<gene>
    <name evidence="2" type="ORF">LEUCIP111803_02039</name>
</gene>
<evidence type="ECO:0000256" key="1">
    <source>
        <dbReference type="SAM" id="MobiDB-lite"/>
    </source>
</evidence>
<proteinExistence type="predicted"/>
<dbReference type="Proteomes" id="UP000693892">
    <property type="component" value="Unassembled WGS sequence"/>
</dbReference>
<keyword evidence="3" id="KW-1185">Reference proteome</keyword>
<evidence type="ECO:0000313" key="3">
    <source>
        <dbReference type="Proteomes" id="UP000693892"/>
    </source>
</evidence>
<reference evidence="2" key="1">
    <citation type="submission" date="2021-06" db="EMBL/GenBank/DDBJ databases">
        <authorList>
            <person name="Criscuolo A."/>
        </authorList>
    </citation>
    <scope>NUCLEOTIDE SEQUENCE</scope>
    <source>
        <strain evidence="2">CIP111803</strain>
    </source>
</reference>
<dbReference type="AlphaFoldDB" id="A0A916NWH3"/>
<sequence length="1262" mass="138044">MTSEDETAPPRAAAPPNARAKFPEPLSAPVEDHLTGPIGTVDPFALEHEEWRRQLASIGGRSPLTHFEDHASTRIELSNAHPAGLPQFITGQKILLSALIRDDLALRQARLAAARVTDKAVEMRTVRGLETVHLGIGLASWSFEGEDFTAPVLLRPLAIRRYGRDFELKLKKRPSVNPELLTTLREQFGIAIDARSLLELSQAEGVFKPQPVIDRLRQMVVGVPGFVVQPRLVASSFMSVSRQMLVDAKDLDTPVLSAVCGSEVAKEQLDRSYRPVTAPSPNERSPETDRALYDADAEQDDVLAQIDAGHSVVVRTLPGTGGTQTAVNAIGALVGSGKRVLVVSPRRATIDGISHRLNRVGLAGLAVTPRLLRRNLVEAISRNESATASRMRDVDDALLRLRGVLIDYQDALTQPDERFAVSPLEALRELTRLALLPTPPSTTVRLDDHALGHLTLDRSSVAEDITEAARLGQFQYGPEDSPWYGVSFDTTEAARVAYTLAVDLAETELPRLVSMANEIIEQTTLRPYETIAELGVYLRLLMGIRETLDRFTPEVYDRSLTEVIAAHAPRGGEEMSSGNRKRLRKLAREYVRPGVHISDMYARLVQIQQQRVLWQRYSTVVGARPEVPLGISDVVSAYQAAYQDLEKLDLVLGHEHETQKMRALPLVQLARRTIDLARESEVLHNIQERTTIVERLRAAHLEPLLADLSSRHVPAEHVANELEQAWWQSALERMLQTNQALLSANTGVVERLEADFRVVDDAHAGAGGPQLAAKLADAWRVSVLDAKQEAIALRELLRGGDAPLALLAKHAPGLMGVLAPVWVCSPYEVAQLPDALRFDTTVLLDAGATTLVENVGAIRRSAQVVAFGDTVTQTPSAFDIAVRIPSEESAPVVDGETLHARSAFAQLRSVLPELALTHSYRAGGEDLTNLVNTRFYDGEIVSLPWAGTFLGHSSLTLDFVANGQGLPDPHTGAVESTDAELERVVQLVLEHASERPRESLMVITASERHAVRSYQAVLRAFSKFPQYRDFLLGDRAEPFAVLTLEQAMAQSRDRVIFSVGYGRTPHGRVLSNFGSLGRPGGERLIATAMTRARRAMTIVSCFRPDDLDATRIKYGMIELSELLALEHPEPAPAALPSERDPMLGELADRLEALGLNVELDYRGAIPLAASLGERAIAVDLDLSGGEQSLRDALRLRPTVLRRLGWHYHRVHSFDLFADPERVALRVAGILGYEPDGETGAETSAAAEAAGAQPAGTPATTLF</sequence>
<comment type="caution">
    <text evidence="2">The sequence shown here is derived from an EMBL/GenBank/DDBJ whole genome shotgun (WGS) entry which is preliminary data.</text>
</comment>
<dbReference type="EMBL" id="CAJVAP010000025">
    <property type="protein sequence ID" value="CAG7616897.1"/>
    <property type="molecule type" value="Genomic_DNA"/>
</dbReference>